<reference evidence="2" key="1">
    <citation type="journal article" date="2020" name="Nature">
        <title>Giant virus diversity and host interactions through global metagenomics.</title>
        <authorList>
            <person name="Schulz F."/>
            <person name="Roux S."/>
            <person name="Paez-Espino D."/>
            <person name="Jungbluth S."/>
            <person name="Walsh D.A."/>
            <person name="Denef V.J."/>
            <person name="McMahon K.D."/>
            <person name="Konstantinidis K.T."/>
            <person name="Eloe-Fadrosh E.A."/>
            <person name="Kyrpides N.C."/>
            <person name="Woyke T."/>
        </authorList>
    </citation>
    <scope>NUCLEOTIDE SEQUENCE</scope>
    <source>
        <strain evidence="2">GVMAG-S-1101172-89</strain>
    </source>
</reference>
<accession>A0A6C0K5B2</accession>
<dbReference type="PANTHER" id="PTHR15576">
    <property type="entry name" value="RIBITOL-5-PHOSPHATE XYLOSYLTRANSFERASE 1"/>
    <property type="match status" value="1"/>
</dbReference>
<protein>
    <recommendedName>
        <fullName evidence="1">RXYLT1 C-terminal domain-containing protein</fullName>
    </recommendedName>
</protein>
<evidence type="ECO:0000313" key="2">
    <source>
        <dbReference type="EMBL" id="QHU12899.1"/>
    </source>
</evidence>
<dbReference type="InterPro" id="IPR055286">
    <property type="entry name" value="RXYLT1-like"/>
</dbReference>
<name>A0A6C0K5B2_9ZZZZ</name>
<sequence length="201" mass="22959">MELVKPYASEVYAVNCSAKGAKQIPLGFRDDQYAYHKTLYDVLNDSSKPSEKSVLCLVNFNLGTNGGERAVARDNFKGKSWVSMSENYMNLNTGKSLEHSDPEIQKMRVEYYTELKRTKFVICPPGTGKDTHRVYETLFFGAVPVIKTSFLDPLYERLGGCWIVKDWAEVTEEACNERWKNVNRPKMDFGAKRWLLAFDGT</sequence>
<dbReference type="PANTHER" id="PTHR15576:SF1">
    <property type="entry name" value="RIBITOL-5-PHOSPHATE XYLOSYLTRANSFERASE 1"/>
    <property type="match status" value="1"/>
</dbReference>
<feature type="domain" description="RXYLT1 C-terminal" evidence="1">
    <location>
        <begin position="101"/>
        <end position="148"/>
    </location>
</feature>
<dbReference type="Pfam" id="PF24785">
    <property type="entry name" value="RXYLT1_C"/>
    <property type="match status" value="1"/>
</dbReference>
<dbReference type="GO" id="GO:0005794">
    <property type="term" value="C:Golgi apparatus"/>
    <property type="evidence" value="ECO:0007669"/>
    <property type="project" value="TreeGrafter"/>
</dbReference>
<dbReference type="EMBL" id="MN740810">
    <property type="protein sequence ID" value="QHU12899.1"/>
    <property type="molecule type" value="Genomic_DNA"/>
</dbReference>
<proteinExistence type="predicted"/>
<dbReference type="InterPro" id="IPR057538">
    <property type="entry name" value="RXYLT1_C"/>
</dbReference>
<evidence type="ECO:0000259" key="1">
    <source>
        <dbReference type="Pfam" id="PF24785"/>
    </source>
</evidence>
<dbReference type="GO" id="GO:0120053">
    <property type="term" value="F:ribitol beta-1,4-xylosyltransferase activity"/>
    <property type="evidence" value="ECO:0007669"/>
    <property type="project" value="InterPro"/>
</dbReference>
<dbReference type="GO" id="GO:0035269">
    <property type="term" value="P:protein O-linked glycosylation via mannose"/>
    <property type="evidence" value="ECO:0007669"/>
    <property type="project" value="InterPro"/>
</dbReference>
<dbReference type="AlphaFoldDB" id="A0A6C0K5B2"/>
<organism evidence="2">
    <name type="scientific">viral metagenome</name>
    <dbReference type="NCBI Taxonomy" id="1070528"/>
    <lineage>
        <taxon>unclassified sequences</taxon>
        <taxon>metagenomes</taxon>
        <taxon>organismal metagenomes</taxon>
    </lineage>
</organism>